<dbReference type="RefSeq" id="WP_208289460.1">
    <property type="nucleotide sequence ID" value="NZ_CP074404.1"/>
</dbReference>
<evidence type="ECO:0000256" key="7">
    <source>
        <dbReference type="SAM" id="MobiDB-lite"/>
    </source>
</evidence>
<dbReference type="EMBL" id="JAGFBM010000003">
    <property type="protein sequence ID" value="MBO3084841.1"/>
    <property type="molecule type" value="Genomic_DNA"/>
</dbReference>
<feature type="transmembrane region" description="Helical" evidence="8">
    <location>
        <begin position="304"/>
        <end position="322"/>
    </location>
</feature>
<evidence type="ECO:0000313" key="10">
    <source>
        <dbReference type="EMBL" id="MBO3084841.1"/>
    </source>
</evidence>
<feature type="transmembrane region" description="Helical" evidence="8">
    <location>
        <begin position="20"/>
        <end position="45"/>
    </location>
</feature>
<dbReference type="Pfam" id="PF07690">
    <property type="entry name" value="MFS_1"/>
    <property type="match status" value="1"/>
</dbReference>
<feature type="transmembrane region" description="Helical" evidence="8">
    <location>
        <begin position="439"/>
        <end position="458"/>
    </location>
</feature>
<evidence type="ECO:0000313" key="11">
    <source>
        <dbReference type="Proteomes" id="UP000678317"/>
    </source>
</evidence>
<protein>
    <submittedName>
        <fullName evidence="10">MFS transporter</fullName>
    </submittedName>
</protein>
<feature type="transmembrane region" description="Helical" evidence="8">
    <location>
        <begin position="361"/>
        <end position="382"/>
    </location>
</feature>
<keyword evidence="6 8" id="KW-0472">Membrane</keyword>
<reference evidence="10 11" key="1">
    <citation type="submission" date="2021-03" db="EMBL/GenBank/DDBJ databases">
        <title>novel species in genus Cellulomonas.</title>
        <authorList>
            <person name="Zhang G."/>
        </authorList>
    </citation>
    <scope>NUCLEOTIDE SEQUENCE [LARGE SCALE GENOMIC DNA]</scope>
    <source>
        <strain evidence="11">zg-ZUI188</strain>
    </source>
</reference>
<keyword evidence="11" id="KW-1185">Reference proteome</keyword>
<keyword evidence="3" id="KW-1003">Cell membrane</keyword>
<feature type="transmembrane region" description="Helical" evidence="8">
    <location>
        <begin position="232"/>
        <end position="253"/>
    </location>
</feature>
<dbReference type="InterPro" id="IPR011701">
    <property type="entry name" value="MFS"/>
</dbReference>
<evidence type="ECO:0000256" key="2">
    <source>
        <dbReference type="ARBA" id="ARBA00022448"/>
    </source>
</evidence>
<evidence type="ECO:0000256" key="6">
    <source>
        <dbReference type="ARBA" id="ARBA00023136"/>
    </source>
</evidence>
<feature type="transmembrane region" description="Helical" evidence="8">
    <location>
        <begin position="57"/>
        <end position="75"/>
    </location>
</feature>
<feature type="transmembrane region" description="Helical" evidence="8">
    <location>
        <begin position="274"/>
        <end position="298"/>
    </location>
</feature>
<evidence type="ECO:0000256" key="8">
    <source>
        <dbReference type="SAM" id="Phobius"/>
    </source>
</evidence>
<evidence type="ECO:0000256" key="1">
    <source>
        <dbReference type="ARBA" id="ARBA00004651"/>
    </source>
</evidence>
<gene>
    <name evidence="10" type="ORF">J4035_09330</name>
</gene>
<keyword evidence="2" id="KW-0813">Transport</keyword>
<comment type="subcellular location">
    <subcellularLocation>
        <location evidence="1">Cell membrane</location>
        <topology evidence="1">Multi-pass membrane protein</topology>
    </subcellularLocation>
</comment>
<comment type="caution">
    <text evidence="10">The sequence shown here is derived from an EMBL/GenBank/DDBJ whole genome shotgun (WGS) entry which is preliminary data.</text>
</comment>
<dbReference type="InterPro" id="IPR020846">
    <property type="entry name" value="MFS_dom"/>
</dbReference>
<sequence>MTQTTTSASAGMQLRGRGILLLITLCGAAFLEGIDIAMFNIALPAIRADLVLETTELQWILSGYVIAYGGFMILGGRIGDRFGRRRVFLAALAVFIAFSMSGGLADEGWMLVVARFATGITAAFMMPAGLAIISTGFAMGAARNRAVLIYAGIGAAGFSLGLIAGGLLTAIGWRWVFFAPVTLGVVILIAGLALLPRDSTDLDRTPFDVPGAVLLTAGIVLTVLTVEQAAHGLGPVVVVAATGAAAAIVAFGARQRRAPFPLIPKVFLRSRPLLRAYLGAASLAAGFAGFQFIVVLYLQELRGWTALQTALAMLVLAIDALLAPTLTPRLVSRYGTWPVAIGGLALAVVSYALFLPVAPDWTYAMMFPSFLALGLAFTFAYGPLTIAATDDVADEDQGLTSGILYTSFQFGAALGLAAASAALTVVAEAGGAPMAAYRTALWVPLGMGLLGVAAVVVARPNRLDRPGGPSAHQREARETGPRECVGSSH</sequence>
<feature type="transmembrane region" description="Helical" evidence="8">
    <location>
        <begin position="207"/>
        <end position="226"/>
    </location>
</feature>
<proteinExistence type="predicted"/>
<dbReference type="SUPFAM" id="SSF103473">
    <property type="entry name" value="MFS general substrate transporter"/>
    <property type="match status" value="1"/>
</dbReference>
<evidence type="ECO:0000256" key="4">
    <source>
        <dbReference type="ARBA" id="ARBA00022692"/>
    </source>
</evidence>
<dbReference type="PANTHER" id="PTHR42718:SF46">
    <property type="entry name" value="BLR6921 PROTEIN"/>
    <property type="match status" value="1"/>
</dbReference>
<keyword evidence="4 8" id="KW-0812">Transmembrane</keyword>
<organism evidence="10 11">
    <name type="scientific">Cellulomonas fengjieae</name>
    <dbReference type="NCBI Taxonomy" id="2819978"/>
    <lineage>
        <taxon>Bacteria</taxon>
        <taxon>Bacillati</taxon>
        <taxon>Actinomycetota</taxon>
        <taxon>Actinomycetes</taxon>
        <taxon>Micrococcales</taxon>
        <taxon>Cellulomonadaceae</taxon>
        <taxon>Cellulomonas</taxon>
    </lineage>
</organism>
<evidence type="ECO:0000259" key="9">
    <source>
        <dbReference type="PROSITE" id="PS50850"/>
    </source>
</evidence>
<feature type="transmembrane region" description="Helical" evidence="8">
    <location>
        <begin position="175"/>
        <end position="195"/>
    </location>
</feature>
<evidence type="ECO:0000256" key="5">
    <source>
        <dbReference type="ARBA" id="ARBA00022989"/>
    </source>
</evidence>
<name>A0ABS3SGF7_9CELL</name>
<dbReference type="Proteomes" id="UP000678317">
    <property type="component" value="Unassembled WGS sequence"/>
</dbReference>
<feature type="transmembrane region" description="Helical" evidence="8">
    <location>
        <begin position="403"/>
        <end position="427"/>
    </location>
</feature>
<feature type="compositionally biased region" description="Basic and acidic residues" evidence="7">
    <location>
        <begin position="472"/>
        <end position="481"/>
    </location>
</feature>
<evidence type="ECO:0000256" key="3">
    <source>
        <dbReference type="ARBA" id="ARBA00022475"/>
    </source>
</evidence>
<dbReference type="Gene3D" id="1.20.1720.10">
    <property type="entry name" value="Multidrug resistance protein D"/>
    <property type="match status" value="1"/>
</dbReference>
<feature type="transmembrane region" description="Helical" evidence="8">
    <location>
        <begin position="116"/>
        <end position="140"/>
    </location>
</feature>
<accession>A0ABS3SGF7</accession>
<feature type="region of interest" description="Disordered" evidence="7">
    <location>
        <begin position="463"/>
        <end position="489"/>
    </location>
</feature>
<dbReference type="InterPro" id="IPR036259">
    <property type="entry name" value="MFS_trans_sf"/>
</dbReference>
<feature type="transmembrane region" description="Helical" evidence="8">
    <location>
        <begin position="334"/>
        <end position="355"/>
    </location>
</feature>
<feature type="domain" description="Major facilitator superfamily (MFS) profile" evidence="9">
    <location>
        <begin position="21"/>
        <end position="463"/>
    </location>
</feature>
<feature type="transmembrane region" description="Helical" evidence="8">
    <location>
        <begin position="147"/>
        <end position="169"/>
    </location>
</feature>
<keyword evidence="5 8" id="KW-1133">Transmembrane helix</keyword>
<dbReference type="PROSITE" id="PS50850">
    <property type="entry name" value="MFS"/>
    <property type="match status" value="1"/>
</dbReference>
<dbReference type="CDD" id="cd17321">
    <property type="entry name" value="MFS_MMR_MDR_like"/>
    <property type="match status" value="1"/>
</dbReference>
<feature type="transmembrane region" description="Helical" evidence="8">
    <location>
        <begin position="87"/>
        <end position="104"/>
    </location>
</feature>
<dbReference type="PANTHER" id="PTHR42718">
    <property type="entry name" value="MAJOR FACILITATOR SUPERFAMILY MULTIDRUG TRANSPORTER MFSC"/>
    <property type="match status" value="1"/>
</dbReference>
<dbReference type="Gene3D" id="1.20.1250.20">
    <property type="entry name" value="MFS general substrate transporter like domains"/>
    <property type="match status" value="1"/>
</dbReference>